<accession>A0ABR2KTQ8</accession>
<protein>
    <submittedName>
        <fullName evidence="2">Uncharacterized protein</fullName>
    </submittedName>
</protein>
<keyword evidence="3" id="KW-1185">Reference proteome</keyword>
<comment type="caution">
    <text evidence="2">The sequence shown here is derived from an EMBL/GenBank/DDBJ whole genome shotgun (WGS) entry which is preliminary data.</text>
</comment>
<proteinExistence type="predicted"/>
<reference evidence="2 3" key="1">
    <citation type="submission" date="2024-04" db="EMBL/GenBank/DDBJ databases">
        <title>Tritrichomonas musculus Genome.</title>
        <authorList>
            <person name="Alves-Ferreira E."/>
            <person name="Grigg M."/>
            <person name="Lorenzi H."/>
            <person name="Galac M."/>
        </authorList>
    </citation>
    <scope>NUCLEOTIDE SEQUENCE [LARGE SCALE GENOMIC DNA]</scope>
    <source>
        <strain evidence="2 3">EAF2021</strain>
    </source>
</reference>
<evidence type="ECO:0000313" key="2">
    <source>
        <dbReference type="EMBL" id="KAK8894504.1"/>
    </source>
</evidence>
<dbReference type="EMBL" id="JAPFFF010000003">
    <property type="protein sequence ID" value="KAK8894504.1"/>
    <property type="molecule type" value="Genomic_DNA"/>
</dbReference>
<dbReference type="Proteomes" id="UP001470230">
    <property type="component" value="Unassembled WGS sequence"/>
</dbReference>
<evidence type="ECO:0000256" key="1">
    <source>
        <dbReference type="SAM" id="Coils"/>
    </source>
</evidence>
<sequence length="142" mass="16474">MHYSSLGADTSFGTKIHDLKNDLIMIDYRIDFLHTSNNNISLEVKEHTLKLNNLESTSKHLELKIENIAQMFEDKLGRLQENKNIMKNDFKALINQVLDTMQKLNSDIYTLSLNCKQNTSSINSLEKILHEKNLIKQFSLSY</sequence>
<gene>
    <name evidence="2" type="ORF">M9Y10_022938</name>
</gene>
<organism evidence="2 3">
    <name type="scientific">Tritrichomonas musculus</name>
    <dbReference type="NCBI Taxonomy" id="1915356"/>
    <lineage>
        <taxon>Eukaryota</taxon>
        <taxon>Metamonada</taxon>
        <taxon>Parabasalia</taxon>
        <taxon>Tritrichomonadida</taxon>
        <taxon>Tritrichomonadidae</taxon>
        <taxon>Tritrichomonas</taxon>
    </lineage>
</organism>
<name>A0ABR2KTQ8_9EUKA</name>
<feature type="coiled-coil region" evidence="1">
    <location>
        <begin position="37"/>
        <end position="96"/>
    </location>
</feature>
<evidence type="ECO:0000313" key="3">
    <source>
        <dbReference type="Proteomes" id="UP001470230"/>
    </source>
</evidence>
<keyword evidence="1" id="KW-0175">Coiled coil</keyword>